<gene>
    <name evidence="2" type="ORF">BEN30_11760</name>
</gene>
<dbReference type="EMBL" id="MCGG01000029">
    <property type="protein sequence ID" value="OEJ66745.1"/>
    <property type="molecule type" value="Genomic_DNA"/>
</dbReference>
<name>A0A1E5Q732_9PROT</name>
<evidence type="ECO:0008006" key="4">
    <source>
        <dbReference type="Google" id="ProtNLM"/>
    </source>
</evidence>
<dbReference type="Proteomes" id="UP000095347">
    <property type="component" value="Unassembled WGS sequence"/>
</dbReference>
<feature type="transmembrane region" description="Helical" evidence="1">
    <location>
        <begin position="215"/>
        <end position="241"/>
    </location>
</feature>
<dbReference type="InterPro" id="IPR010295">
    <property type="entry name" value="DUF898"/>
</dbReference>
<feature type="transmembrane region" description="Helical" evidence="1">
    <location>
        <begin position="123"/>
        <end position="140"/>
    </location>
</feature>
<dbReference type="AlphaFoldDB" id="A0A1E5Q732"/>
<reference evidence="3" key="1">
    <citation type="submission" date="2016-07" db="EMBL/GenBank/DDBJ databases">
        <authorList>
            <person name="Florea S."/>
            <person name="Webb J.S."/>
            <person name="Jaromczyk J."/>
            <person name="Schardl C.L."/>
        </authorList>
    </citation>
    <scope>NUCLEOTIDE SEQUENCE [LARGE SCALE GENOMIC DNA]</scope>
    <source>
        <strain evidence="3">MV-1</strain>
    </source>
</reference>
<dbReference type="Pfam" id="PF05987">
    <property type="entry name" value="DUF898"/>
    <property type="match status" value="1"/>
</dbReference>
<protein>
    <recommendedName>
        <fullName evidence="4">DUF898 domain-containing protein</fullName>
    </recommendedName>
</protein>
<keyword evidence="1" id="KW-0472">Membrane</keyword>
<keyword evidence="1" id="KW-1133">Transmembrane helix</keyword>
<feature type="transmembrane region" description="Helical" evidence="1">
    <location>
        <begin position="161"/>
        <end position="190"/>
    </location>
</feature>
<comment type="caution">
    <text evidence="2">The sequence shown here is derived from an EMBL/GenBank/DDBJ whole genome shotgun (WGS) entry which is preliminary data.</text>
</comment>
<dbReference type="RefSeq" id="WP_069958265.1">
    <property type="nucleotide sequence ID" value="NZ_MCGG01000029.1"/>
</dbReference>
<feature type="transmembrane region" description="Helical" evidence="1">
    <location>
        <begin position="253"/>
        <end position="275"/>
    </location>
</feature>
<sequence length="371" mass="41295">MSNDIEVMRPDGENTSSVPQVRALMRNHIEAVALFKILLINFLLTIVTLGIYRFWAKTRFRQYLWGHVEIMGDRLEYTGTGKELFLGFLFVFIVILMPLFVVSIGLEVALVDASDEAQVVRQILQLIVILFLIGMALFRARRYRLTRTHWRGIYGNQSGSAVTYALMTLGCMVLSGVSLGLAAPLCSVWLTKYEMGHTWLGDERPTFTPKATKLYGAYLVFWLGSIVYLGCVMAAIGVSNMRAGDGVEPVPEMIAVYIVLFYLSLIPLALLYAWYQGKKLHHFVSSTRFHNHDLSSAISGVNFLGLTVGNMLLKVLTLGLGTAWVYKRSFAFLERNVGLLGNGDFTALHQSQMSKPQTGEGLADAFDVGAI</sequence>
<organism evidence="2 3">
    <name type="scientific">Magnetovibrio blakemorei</name>
    <dbReference type="NCBI Taxonomy" id="28181"/>
    <lineage>
        <taxon>Bacteria</taxon>
        <taxon>Pseudomonadati</taxon>
        <taxon>Pseudomonadota</taxon>
        <taxon>Alphaproteobacteria</taxon>
        <taxon>Rhodospirillales</taxon>
        <taxon>Magnetovibrionaceae</taxon>
        <taxon>Magnetovibrio</taxon>
    </lineage>
</organism>
<feature type="transmembrane region" description="Helical" evidence="1">
    <location>
        <begin position="33"/>
        <end position="55"/>
    </location>
</feature>
<evidence type="ECO:0000256" key="1">
    <source>
        <dbReference type="SAM" id="Phobius"/>
    </source>
</evidence>
<dbReference type="OrthoDB" id="7462354at2"/>
<keyword evidence="3" id="KW-1185">Reference proteome</keyword>
<feature type="transmembrane region" description="Helical" evidence="1">
    <location>
        <begin position="84"/>
        <end position="111"/>
    </location>
</feature>
<feature type="transmembrane region" description="Helical" evidence="1">
    <location>
        <begin position="303"/>
        <end position="326"/>
    </location>
</feature>
<evidence type="ECO:0000313" key="3">
    <source>
        <dbReference type="Proteomes" id="UP000095347"/>
    </source>
</evidence>
<accession>A0A1E5Q732</accession>
<evidence type="ECO:0000313" key="2">
    <source>
        <dbReference type="EMBL" id="OEJ66745.1"/>
    </source>
</evidence>
<proteinExistence type="predicted"/>
<keyword evidence="1" id="KW-0812">Transmembrane</keyword>